<comment type="caution">
    <text evidence="2">The sequence shown here is derived from an EMBL/GenBank/DDBJ whole genome shotgun (WGS) entry which is preliminary data.</text>
</comment>
<evidence type="ECO:0000313" key="3">
    <source>
        <dbReference type="Proteomes" id="UP000194236"/>
    </source>
</evidence>
<feature type="compositionally biased region" description="Low complexity" evidence="1">
    <location>
        <begin position="215"/>
        <end position="231"/>
    </location>
</feature>
<feature type="compositionally biased region" description="Low complexity" evidence="1">
    <location>
        <begin position="42"/>
        <end position="58"/>
    </location>
</feature>
<dbReference type="Proteomes" id="UP000194236">
    <property type="component" value="Unassembled WGS sequence"/>
</dbReference>
<feature type="region of interest" description="Disordered" evidence="1">
    <location>
        <begin position="211"/>
        <end position="333"/>
    </location>
</feature>
<protein>
    <submittedName>
        <fullName evidence="2">Uncharacterized protein</fullName>
    </submittedName>
</protein>
<organism evidence="2 3">
    <name type="scientific">Euroglyphus maynei</name>
    <name type="common">Mayne's house dust mite</name>
    <dbReference type="NCBI Taxonomy" id="6958"/>
    <lineage>
        <taxon>Eukaryota</taxon>
        <taxon>Metazoa</taxon>
        <taxon>Ecdysozoa</taxon>
        <taxon>Arthropoda</taxon>
        <taxon>Chelicerata</taxon>
        <taxon>Arachnida</taxon>
        <taxon>Acari</taxon>
        <taxon>Acariformes</taxon>
        <taxon>Sarcoptiformes</taxon>
        <taxon>Astigmata</taxon>
        <taxon>Psoroptidia</taxon>
        <taxon>Analgoidea</taxon>
        <taxon>Pyroglyphidae</taxon>
        <taxon>Pyroglyphinae</taxon>
        <taxon>Euroglyphus</taxon>
    </lineage>
</organism>
<evidence type="ECO:0000313" key="2">
    <source>
        <dbReference type="EMBL" id="OTF83487.1"/>
    </source>
</evidence>
<feature type="compositionally biased region" description="Low complexity" evidence="1">
    <location>
        <begin position="299"/>
        <end position="315"/>
    </location>
</feature>
<feature type="region of interest" description="Disordered" evidence="1">
    <location>
        <begin position="29"/>
        <end position="80"/>
    </location>
</feature>
<keyword evidence="3" id="KW-1185">Reference proteome</keyword>
<feature type="compositionally biased region" description="Polar residues" evidence="1">
    <location>
        <begin position="316"/>
        <end position="333"/>
    </location>
</feature>
<feature type="compositionally biased region" description="Polar residues" evidence="1">
    <location>
        <begin position="233"/>
        <end position="277"/>
    </location>
</feature>
<sequence length="352" mass="38118">MQVPLDRPDPSMRLHHSPIGARRLFVQQQQPHHSMGMNGRRSSTSSNESHQTSSSSCSLPDHRSSSTAMNDGHFAIPDRNNNIKGLVNNVPMASRMTKTPIPSVRRQQPQKQPIAIVGDKTKTMPSSRIPTPIRNMGNKSALTAGHKTKSTSMCSLLSGASRIPTSSLSVDHRKFLTNYSSHNINVAKSTIQAKIQSRYVGSQRLNKSTVDLSASRSLSNQHDSSSHSFGSTKVPNSPQTPVTGQYRRNSSQAIMSASLPRTRSTATIAHRQSSQPNSKKHSITDLHSSGKKQHGGSVTSLNSAGSTGSSTGSLNEHQSQRSPSKTNSVAMNSSKTTTCPLVQVCSWIERNH</sequence>
<evidence type="ECO:0000256" key="1">
    <source>
        <dbReference type="SAM" id="MobiDB-lite"/>
    </source>
</evidence>
<proteinExistence type="predicted"/>
<gene>
    <name evidence="2" type="ORF">BLA29_003469</name>
</gene>
<accession>A0A1Y3BTT7</accession>
<name>A0A1Y3BTT7_EURMA</name>
<dbReference type="AlphaFoldDB" id="A0A1Y3BTT7"/>
<dbReference type="EMBL" id="MUJZ01003479">
    <property type="protein sequence ID" value="OTF83487.1"/>
    <property type="molecule type" value="Genomic_DNA"/>
</dbReference>
<reference evidence="2 3" key="1">
    <citation type="submission" date="2017-03" db="EMBL/GenBank/DDBJ databases">
        <title>Genome Survey of Euroglyphus maynei.</title>
        <authorList>
            <person name="Arlian L.G."/>
            <person name="Morgan M.S."/>
            <person name="Rider S.D."/>
        </authorList>
    </citation>
    <scope>NUCLEOTIDE SEQUENCE [LARGE SCALE GENOMIC DNA]</scope>
    <source>
        <strain evidence="2">Arlian Lab</strain>
        <tissue evidence="2">Whole body</tissue>
    </source>
</reference>